<evidence type="ECO:0000256" key="2">
    <source>
        <dbReference type="SAM" id="MobiDB-lite"/>
    </source>
</evidence>
<evidence type="ECO:0000313" key="4">
    <source>
        <dbReference type="EMBL" id="SFH15627.1"/>
    </source>
</evidence>
<dbReference type="STRING" id="995038.SAMN05216274_10183"/>
<dbReference type="Proteomes" id="UP000297963">
    <property type="component" value="Unassembled WGS sequence"/>
</dbReference>
<dbReference type="EMBL" id="SOFE01000014">
    <property type="protein sequence ID" value="TFB84931.1"/>
    <property type="molecule type" value="Genomic_DNA"/>
</dbReference>
<dbReference type="Proteomes" id="UP000199681">
    <property type="component" value="Unassembled WGS sequence"/>
</dbReference>
<dbReference type="EMBL" id="FOPW01000001">
    <property type="protein sequence ID" value="SFH15627.1"/>
    <property type="molecule type" value="Genomic_DNA"/>
</dbReference>
<feature type="region of interest" description="Disordered" evidence="2">
    <location>
        <begin position="1"/>
        <end position="22"/>
    </location>
</feature>
<dbReference type="PANTHER" id="PTHR11820:SF90">
    <property type="entry name" value="FLUTATHIONE S-TRANSFERASE"/>
    <property type="match status" value="1"/>
</dbReference>
<feature type="domain" description="Fumarylacetoacetase-like C-terminal" evidence="3">
    <location>
        <begin position="36"/>
        <end position="247"/>
    </location>
</feature>
<protein>
    <submittedName>
        <fullName evidence="5">FAA hydrolase family protein</fullName>
    </submittedName>
    <submittedName>
        <fullName evidence="4">Fumarylpyruvate hydrolase</fullName>
    </submittedName>
</protein>
<dbReference type="GO" id="GO:0046872">
    <property type="term" value="F:metal ion binding"/>
    <property type="evidence" value="ECO:0007669"/>
    <property type="project" value="UniProtKB-KW"/>
</dbReference>
<dbReference type="AlphaFoldDB" id="A0A1I2XR94"/>
<dbReference type="InterPro" id="IPR036663">
    <property type="entry name" value="Fumarylacetoacetase_C_sf"/>
</dbReference>
<dbReference type="InterPro" id="IPR011234">
    <property type="entry name" value="Fumarylacetoacetase-like_C"/>
</dbReference>
<evidence type="ECO:0000313" key="6">
    <source>
        <dbReference type="Proteomes" id="UP000199681"/>
    </source>
</evidence>
<dbReference type="GO" id="GO:0018773">
    <property type="term" value="F:acetylpyruvate hydrolase activity"/>
    <property type="evidence" value="ECO:0007669"/>
    <property type="project" value="TreeGrafter"/>
</dbReference>
<name>A0A1I2XR94_9MICO</name>
<dbReference type="RefSeq" id="WP_092447926.1">
    <property type="nucleotide sequence ID" value="NZ_BKAC01000003.1"/>
</dbReference>
<gene>
    <name evidence="5" type="ORF">E3O11_07690</name>
    <name evidence="4" type="ORF">SAMN05216274_10183</name>
</gene>
<dbReference type="SUPFAM" id="SSF56529">
    <property type="entry name" value="FAH"/>
    <property type="match status" value="1"/>
</dbReference>
<comment type="caution">
    <text evidence="5">The sequence shown here is derived from an EMBL/GenBank/DDBJ whole genome shotgun (WGS) entry which is preliminary data.</text>
</comment>
<evidence type="ECO:0000313" key="5">
    <source>
        <dbReference type="EMBL" id="TFB84931.1"/>
    </source>
</evidence>
<accession>A0A1I2XR94</accession>
<evidence type="ECO:0000259" key="3">
    <source>
        <dbReference type="Pfam" id="PF01557"/>
    </source>
</evidence>
<dbReference type="Pfam" id="PF01557">
    <property type="entry name" value="FAA_hydrolase"/>
    <property type="match status" value="1"/>
</dbReference>
<evidence type="ECO:0000256" key="1">
    <source>
        <dbReference type="ARBA" id="ARBA00022723"/>
    </source>
</evidence>
<proteinExistence type="predicted"/>
<keyword evidence="5" id="KW-0378">Hydrolase</keyword>
<dbReference type="Gene3D" id="3.90.850.10">
    <property type="entry name" value="Fumarylacetoacetase-like, C-terminal domain"/>
    <property type="match status" value="1"/>
</dbReference>
<keyword evidence="6" id="KW-1185">Reference proteome</keyword>
<sequence>MSLSTPETGLPAPFSPPKPTSLPISDSADRFYLNRVYCVGRNYADHAREMGNDPDREPPFFFAKPADAVFAVTEGVPARGVSVHEVPYPPETDNLHFEMELVVAIGVGGADIAAVDALGHVFGYAAGVDLTRRDLQDAAKAVRRPWDLSKGFDFSGPCSPLVAAATIGHPAAARIWLDVDGDTRQDGDLADQIWPVPDVIAALSRFVTLRPGDLIFTGTPAGVGRIEPGDDVTAGINGIGELAFRVV</sequence>
<evidence type="ECO:0000313" key="7">
    <source>
        <dbReference type="Proteomes" id="UP000297963"/>
    </source>
</evidence>
<reference evidence="4 6" key="1">
    <citation type="submission" date="2016-10" db="EMBL/GenBank/DDBJ databases">
        <authorList>
            <person name="Varghese N."/>
            <person name="Submissions S."/>
        </authorList>
    </citation>
    <scope>NUCLEOTIDE SEQUENCE [LARGE SCALE GENOMIC DNA]</scope>
    <source>
        <strain evidence="4 6">GMCC 1.11211</strain>
    </source>
</reference>
<keyword evidence="1" id="KW-0479">Metal-binding</keyword>
<dbReference type="PANTHER" id="PTHR11820">
    <property type="entry name" value="ACYLPYRUVASE"/>
    <property type="match status" value="1"/>
</dbReference>
<reference evidence="5 7" key="2">
    <citation type="submission" date="2019-03" db="EMBL/GenBank/DDBJ databases">
        <title>Genomics of glacier-inhabiting Cryobacterium strains.</title>
        <authorList>
            <person name="Liu Q."/>
            <person name="Xin Y.-H."/>
        </authorList>
    </citation>
    <scope>NUCLEOTIDE SEQUENCE [LARGE SCALE GENOMIC DNA]</scope>
    <source>
        <strain evidence="5 7">Hh34</strain>
    </source>
</reference>
<organism evidence="5 7">
    <name type="scientific">Cryobacterium levicorallinum</name>
    <dbReference type="NCBI Taxonomy" id="995038"/>
    <lineage>
        <taxon>Bacteria</taxon>
        <taxon>Bacillati</taxon>
        <taxon>Actinomycetota</taxon>
        <taxon>Actinomycetes</taxon>
        <taxon>Micrococcales</taxon>
        <taxon>Microbacteriaceae</taxon>
        <taxon>Cryobacterium</taxon>
    </lineage>
</organism>